<feature type="transmembrane region" description="Helical" evidence="7">
    <location>
        <begin position="415"/>
        <end position="433"/>
    </location>
</feature>
<dbReference type="PANTHER" id="PTHR13018:SF5">
    <property type="entry name" value="RE44586P"/>
    <property type="match status" value="1"/>
</dbReference>
<keyword evidence="3" id="KW-0813">Transport</keyword>
<keyword evidence="4 7" id="KW-0812">Transmembrane</keyword>
<dbReference type="GO" id="GO:0005227">
    <property type="term" value="F:calcium-activated cation channel activity"/>
    <property type="evidence" value="ECO:0007669"/>
    <property type="project" value="InterPro"/>
</dbReference>
<dbReference type="AlphaFoldDB" id="A0AA36JPA7"/>
<reference evidence="10" key="1">
    <citation type="submission" date="2023-08" db="EMBL/GenBank/DDBJ databases">
        <authorList>
            <person name="Chen Y."/>
            <person name="Shah S."/>
            <person name="Dougan E. K."/>
            <person name="Thang M."/>
            <person name="Chan C."/>
        </authorList>
    </citation>
    <scope>NUCLEOTIDE SEQUENCE</scope>
</reference>
<protein>
    <submittedName>
        <fullName evidence="10">Uncharacterized protein</fullName>
    </submittedName>
</protein>
<feature type="domain" description="CSC1/OSCA1-like 7TM region" evidence="8">
    <location>
        <begin position="323"/>
        <end position="577"/>
    </location>
</feature>
<feature type="transmembrane region" description="Helical" evidence="7">
    <location>
        <begin position="144"/>
        <end position="166"/>
    </location>
</feature>
<comment type="similarity">
    <text evidence="2">Belongs to the CSC1 (TC 1.A.17) family.</text>
</comment>
<evidence type="ECO:0000256" key="7">
    <source>
        <dbReference type="SAM" id="Phobius"/>
    </source>
</evidence>
<evidence type="ECO:0000256" key="3">
    <source>
        <dbReference type="ARBA" id="ARBA00022448"/>
    </source>
</evidence>
<dbReference type="GO" id="GO:0005886">
    <property type="term" value="C:plasma membrane"/>
    <property type="evidence" value="ECO:0007669"/>
    <property type="project" value="TreeGrafter"/>
</dbReference>
<proteinExistence type="inferred from homology"/>
<feature type="transmembrane region" description="Helical" evidence="7">
    <location>
        <begin position="498"/>
        <end position="515"/>
    </location>
</feature>
<feature type="domain" description="CSC1/OSCA1-like N-terminal transmembrane" evidence="9">
    <location>
        <begin position="16"/>
        <end position="166"/>
    </location>
</feature>
<feature type="transmembrane region" description="Helical" evidence="7">
    <location>
        <begin position="15"/>
        <end position="36"/>
    </location>
</feature>
<dbReference type="InterPro" id="IPR003864">
    <property type="entry name" value="CSC1/OSCA1-like_7TM"/>
</dbReference>
<evidence type="ECO:0000313" key="11">
    <source>
        <dbReference type="Proteomes" id="UP001178507"/>
    </source>
</evidence>
<accession>A0AA36JPA7</accession>
<evidence type="ECO:0000256" key="2">
    <source>
        <dbReference type="ARBA" id="ARBA00007779"/>
    </source>
</evidence>
<evidence type="ECO:0000313" key="10">
    <source>
        <dbReference type="EMBL" id="CAJ1409215.1"/>
    </source>
</evidence>
<comment type="subcellular location">
    <subcellularLocation>
        <location evidence="1">Membrane</location>
        <topology evidence="1">Multi-pass membrane protein</topology>
    </subcellularLocation>
</comment>
<keyword evidence="11" id="KW-1185">Reference proteome</keyword>
<dbReference type="PANTHER" id="PTHR13018">
    <property type="entry name" value="PROBABLE MEMBRANE PROTEIN DUF221-RELATED"/>
    <property type="match status" value="1"/>
</dbReference>
<comment type="caution">
    <text evidence="10">The sequence shown here is derived from an EMBL/GenBank/DDBJ whole genome shotgun (WGS) entry which is preliminary data.</text>
</comment>
<keyword evidence="6 7" id="KW-0472">Membrane</keyword>
<keyword evidence="5 7" id="KW-1133">Transmembrane helix</keyword>
<dbReference type="InterPro" id="IPR045122">
    <property type="entry name" value="Csc1-like"/>
</dbReference>
<feature type="transmembrane region" description="Helical" evidence="7">
    <location>
        <begin position="459"/>
        <end position="478"/>
    </location>
</feature>
<feature type="transmembrane region" description="Helical" evidence="7">
    <location>
        <begin position="555"/>
        <end position="578"/>
    </location>
</feature>
<gene>
    <name evidence="10" type="ORF">EVOR1521_LOCUS30380</name>
</gene>
<evidence type="ECO:0000259" key="8">
    <source>
        <dbReference type="Pfam" id="PF02714"/>
    </source>
</evidence>
<name>A0AA36JPA7_9DINO</name>
<feature type="transmembrane region" description="Helical" evidence="7">
    <location>
        <begin position="521"/>
        <end position="543"/>
    </location>
</feature>
<feature type="transmembrane region" description="Helical" evidence="7">
    <location>
        <begin position="584"/>
        <end position="602"/>
    </location>
</feature>
<feature type="transmembrane region" description="Helical" evidence="7">
    <location>
        <begin position="105"/>
        <end position="124"/>
    </location>
</feature>
<evidence type="ECO:0000256" key="4">
    <source>
        <dbReference type="ARBA" id="ARBA00022692"/>
    </source>
</evidence>
<feature type="transmembrane region" description="Helical" evidence="7">
    <location>
        <begin position="374"/>
        <end position="394"/>
    </location>
</feature>
<dbReference type="InterPro" id="IPR032880">
    <property type="entry name" value="CSC1/OSCA1-like_N"/>
</dbReference>
<dbReference type="Proteomes" id="UP001178507">
    <property type="component" value="Unassembled WGS sequence"/>
</dbReference>
<dbReference type="EMBL" id="CAUJNA010003758">
    <property type="protein sequence ID" value="CAJ1409215.1"/>
    <property type="molecule type" value="Genomic_DNA"/>
</dbReference>
<organism evidence="10 11">
    <name type="scientific">Effrenium voratum</name>
    <dbReference type="NCBI Taxonomy" id="2562239"/>
    <lineage>
        <taxon>Eukaryota</taxon>
        <taxon>Sar</taxon>
        <taxon>Alveolata</taxon>
        <taxon>Dinophyceae</taxon>
        <taxon>Suessiales</taxon>
        <taxon>Symbiodiniaceae</taxon>
        <taxon>Effrenium</taxon>
    </lineage>
</organism>
<evidence type="ECO:0000256" key="5">
    <source>
        <dbReference type="ARBA" id="ARBA00022989"/>
    </source>
</evidence>
<dbReference type="Pfam" id="PF13967">
    <property type="entry name" value="RSN1_TM"/>
    <property type="match status" value="1"/>
</dbReference>
<feature type="transmembrane region" description="Helical" evidence="7">
    <location>
        <begin position="322"/>
        <end position="345"/>
    </location>
</feature>
<evidence type="ECO:0000256" key="1">
    <source>
        <dbReference type="ARBA" id="ARBA00004141"/>
    </source>
</evidence>
<sequence length="641" mass="69809">MPSVPGAEDNSADTVRFSLLTNGLLLVGFVLAYELLLRRRDARGQLAPKLPAPERVGVLCSRFPSLLSGGFCAWAASAWQSRHQPLDLEPDALILVRFCQLGLKFSLLGTALSLILLPMYATGPGEAAGFNVLSLSNLKIGGSTRFWCVVVAAYMLTSTFAYLVLAEWRVFVSIRRQHFVKAVSGACGAAAAQTRRSLMVQEVPENSWSDLGVTAFFERIYGRGAVYCCTRAGTCDSSSGSAGLGLGLNAQPAAQLLQAAGVAAVGSTAFVTLRSAEQCVAAPQVVLSHAPGWQVCAAPEPRDLVWQNVTRPLAQTKLHHRLGMAATVLCMLFWSVPVTLIQAWANIGTLSRWFPAVTDLKGISPTAYSFLTSYLPVLALMGLQACLPAVFGAMAQGYEGHTTKSRIQRTILSRCFSYQLASLYVTVLSGSLWDSLQEILDHPQQVLDILAHSLPKANVYFLTFVLARACTGIPFLLLHTQFFCSCRRDAQKKIACAYGYEASNIALVFVIGLSYSFIAPAILPVCAVYFAFAALCYRWLFLYVYDAEFDSGGAFWYDLFNCVLVGLLLSTLSLLGLAALYGTYMQLLALLPLPFLVVYLALHCWKSGWKSRWTSLEDAVQADESDSVLSTFDPDLYKEPQ</sequence>
<evidence type="ECO:0000259" key="9">
    <source>
        <dbReference type="Pfam" id="PF13967"/>
    </source>
</evidence>
<evidence type="ECO:0000256" key="6">
    <source>
        <dbReference type="ARBA" id="ARBA00023136"/>
    </source>
</evidence>
<dbReference type="Pfam" id="PF02714">
    <property type="entry name" value="RSN1_7TM"/>
    <property type="match status" value="1"/>
</dbReference>